<dbReference type="InterPro" id="IPR006139">
    <property type="entry name" value="D-isomer_2_OHA_DH_cat_dom"/>
</dbReference>
<protein>
    <submittedName>
        <fullName evidence="7">Hydroxyacid dehydrogenase</fullName>
    </submittedName>
</protein>
<comment type="caution">
    <text evidence="7">The sequence shown here is derived from an EMBL/GenBank/DDBJ whole genome shotgun (WGS) entry which is preliminary data.</text>
</comment>
<dbReference type="PANTHER" id="PTHR43761">
    <property type="entry name" value="D-ISOMER SPECIFIC 2-HYDROXYACID DEHYDROGENASE FAMILY PROTEIN (AFU_ORTHOLOGUE AFUA_1G13630)"/>
    <property type="match status" value="1"/>
</dbReference>
<accession>A0ABU8W7J8</accession>
<dbReference type="InterPro" id="IPR029753">
    <property type="entry name" value="D-isomer_DH_CS"/>
</dbReference>
<evidence type="ECO:0000256" key="1">
    <source>
        <dbReference type="ARBA" id="ARBA00005854"/>
    </source>
</evidence>
<feature type="domain" description="D-isomer specific 2-hydroxyacid dehydrogenase NAD-binding" evidence="6">
    <location>
        <begin position="107"/>
        <end position="283"/>
    </location>
</feature>
<sequence>MTDRALVLGLPLLHEAGRQALRAHYRLIEHDDPAQVAQDIAEADALYAYPPMKVTAPVIANARRLKVIAAAGSGVDHIDLVAARADGIVVTHAVGAGALSVAEHAIGHVLCLAKRLLELDCAVREGGRFGPRLDNPYEEISGRTLAIVGFGAIGRELARISARGFGMDVIAVTRDGAPVHDDNVQRTLPLHEALAMADIVSVHTPLTPATRGLVGRTELACMKPTAWLVDTSRGGVVDAAALYEALARGRLAGAALDVFDPEPPPTSHPLLSLPNVIVSPHCAGITRSAYRRLSLAAAADIDHALRGLRPPGLVTPESWAGSRAAALSSRSERTIQPGELQ</sequence>
<name>A0ABU8W7J8_9BURK</name>
<dbReference type="Pfam" id="PF02826">
    <property type="entry name" value="2-Hacid_dh_C"/>
    <property type="match status" value="1"/>
</dbReference>
<dbReference type="Pfam" id="PF00389">
    <property type="entry name" value="2-Hacid_dh"/>
    <property type="match status" value="1"/>
</dbReference>
<gene>
    <name evidence="7" type="ORF">WKW80_25575</name>
</gene>
<dbReference type="InterPro" id="IPR036291">
    <property type="entry name" value="NAD(P)-bd_dom_sf"/>
</dbReference>
<dbReference type="PANTHER" id="PTHR43761:SF1">
    <property type="entry name" value="D-ISOMER SPECIFIC 2-HYDROXYACID DEHYDROGENASE CATALYTIC DOMAIN-CONTAINING PROTEIN-RELATED"/>
    <property type="match status" value="1"/>
</dbReference>
<evidence type="ECO:0000259" key="6">
    <source>
        <dbReference type="Pfam" id="PF02826"/>
    </source>
</evidence>
<evidence type="ECO:0000313" key="8">
    <source>
        <dbReference type="Proteomes" id="UP001363010"/>
    </source>
</evidence>
<proteinExistence type="inferred from homology"/>
<dbReference type="SUPFAM" id="SSF51735">
    <property type="entry name" value="NAD(P)-binding Rossmann-fold domains"/>
    <property type="match status" value="1"/>
</dbReference>
<dbReference type="Proteomes" id="UP001363010">
    <property type="component" value="Unassembled WGS sequence"/>
</dbReference>
<evidence type="ECO:0000256" key="4">
    <source>
        <dbReference type="RuleBase" id="RU003719"/>
    </source>
</evidence>
<dbReference type="RefSeq" id="WP_340366383.1">
    <property type="nucleotide sequence ID" value="NZ_JBBKZV010000021.1"/>
</dbReference>
<feature type="domain" description="D-isomer specific 2-hydroxyacid dehydrogenase catalytic" evidence="5">
    <location>
        <begin position="14"/>
        <end position="314"/>
    </location>
</feature>
<dbReference type="SUPFAM" id="SSF52283">
    <property type="entry name" value="Formate/glycerate dehydrogenase catalytic domain-like"/>
    <property type="match status" value="1"/>
</dbReference>
<dbReference type="InterPro" id="IPR050418">
    <property type="entry name" value="D-iso_2-hydroxyacid_DH_PdxB"/>
</dbReference>
<comment type="similarity">
    <text evidence="1 4">Belongs to the D-isomer specific 2-hydroxyacid dehydrogenase family.</text>
</comment>
<evidence type="ECO:0000313" key="7">
    <source>
        <dbReference type="EMBL" id="MEJ8825352.1"/>
    </source>
</evidence>
<dbReference type="CDD" id="cd12173">
    <property type="entry name" value="PGDH_4"/>
    <property type="match status" value="1"/>
</dbReference>
<keyword evidence="2 4" id="KW-0560">Oxidoreductase</keyword>
<organism evidence="7 8">
    <name type="scientific">Variovorax humicola</name>
    <dbReference type="NCBI Taxonomy" id="1769758"/>
    <lineage>
        <taxon>Bacteria</taxon>
        <taxon>Pseudomonadati</taxon>
        <taxon>Pseudomonadota</taxon>
        <taxon>Betaproteobacteria</taxon>
        <taxon>Burkholderiales</taxon>
        <taxon>Comamonadaceae</taxon>
        <taxon>Variovorax</taxon>
    </lineage>
</organism>
<evidence type="ECO:0000256" key="3">
    <source>
        <dbReference type="ARBA" id="ARBA00023027"/>
    </source>
</evidence>
<evidence type="ECO:0000259" key="5">
    <source>
        <dbReference type="Pfam" id="PF00389"/>
    </source>
</evidence>
<dbReference type="EMBL" id="JBBKZV010000021">
    <property type="protein sequence ID" value="MEJ8825352.1"/>
    <property type="molecule type" value="Genomic_DNA"/>
</dbReference>
<dbReference type="Gene3D" id="3.40.50.720">
    <property type="entry name" value="NAD(P)-binding Rossmann-like Domain"/>
    <property type="match status" value="2"/>
</dbReference>
<dbReference type="InterPro" id="IPR006140">
    <property type="entry name" value="D-isomer_DH_NAD-bd"/>
</dbReference>
<dbReference type="PROSITE" id="PS00670">
    <property type="entry name" value="D_2_HYDROXYACID_DH_2"/>
    <property type="match status" value="1"/>
</dbReference>
<keyword evidence="8" id="KW-1185">Reference proteome</keyword>
<evidence type="ECO:0000256" key="2">
    <source>
        <dbReference type="ARBA" id="ARBA00023002"/>
    </source>
</evidence>
<reference evidence="7 8" key="1">
    <citation type="submission" date="2024-03" db="EMBL/GenBank/DDBJ databases">
        <title>Novel species of the genus Variovorax.</title>
        <authorList>
            <person name="Liu Q."/>
            <person name="Xin Y.-H."/>
        </authorList>
    </citation>
    <scope>NUCLEOTIDE SEQUENCE [LARGE SCALE GENOMIC DNA]</scope>
    <source>
        <strain evidence="7 8">KACC 18501</strain>
    </source>
</reference>
<keyword evidence="3" id="KW-0520">NAD</keyword>